<feature type="repeat" description="WD" evidence="1">
    <location>
        <begin position="1376"/>
        <end position="1409"/>
    </location>
</feature>
<protein>
    <submittedName>
        <fullName evidence="4">WD repeat-containing protein 62</fullName>
    </submittedName>
</protein>
<organism evidence="4 5">
    <name type="scientific">Durusdinium trenchii</name>
    <dbReference type="NCBI Taxonomy" id="1381693"/>
    <lineage>
        <taxon>Eukaryota</taxon>
        <taxon>Sar</taxon>
        <taxon>Alveolata</taxon>
        <taxon>Dinophyceae</taxon>
        <taxon>Suessiales</taxon>
        <taxon>Symbiodiniaceae</taxon>
        <taxon>Durusdinium</taxon>
    </lineage>
</organism>
<keyword evidence="3" id="KW-0472">Membrane</keyword>
<dbReference type="InterPro" id="IPR001680">
    <property type="entry name" value="WD40_rpt"/>
</dbReference>
<feature type="region of interest" description="Disordered" evidence="2">
    <location>
        <begin position="1432"/>
        <end position="1459"/>
    </location>
</feature>
<sequence>MSIGDAHAGLTLPDVSRDFWKVQRACLIGGFGSMTLVMLWQWQRKAWMRKEADKGKSQTKRSRASVPEKIAMGSAFACLFLMLMWIGNAGVVYLEHSEATIRINLVLTMLGYSVGLAFNFFLSNVWLKQMQDLVLLSNKFGGSSKNDRDMPMWAKAGRILSSAPHWVGAVLCSSVACVVAMVSPIESVIGEFHFMRLFRVLYGFDSLTLVGLVLSNEHFGQKAQEVFGSMSRSAQDSSGNARQKQGDSDASVWRKMKRKARIFYLFTKVNASVVIIFGVILCGTTLVYDPVMFEVIVSYFCIIQLLFTVMLLFVVVRPHSQAASAKASKKRKSSAVAPSTMARSTTVTTVNNQIQKMATSLPPTIPEVPRTLWQVLGILQMTGFTAYGLAMAKAWHEMRSARLEKWKRSIEARMAAKVTVAERVAGRCALACGFMVLAWIPGNMGVQKPELSEARLRINLIAATVGYTIALACCYDTSRFWIKQLQELLLVQALGATQQFKSAKGRGRERALQGTKRIVAFLVATPHWIGSLVASMCAIVIAFASPLEVVLNDFNFPTIIRSARATNMEREAEAKDVSGDNSGPRAKLAAIDTSLRRNQTKILSVVRPPCGPRSAAEARSVVAGTSIRRADLSGLRDVGKVETCSGSQARLAHGSGRNEQGLDAKMISSPTYTSGRGLRLEKVVGLSTSSSNCVDVNPSDDTEVAYHVGCVVVLYSTKTLRQRAYMRVAKPVASLRYSWDGKFLAVGEKGHNPAITVWDIQSHVKIAELKGHRFGIGAMRFSRDQRFLVSAGFEHDDQLVMWDWAKEKKLASEALEAPVQALDVNHDSSEIVTVGEQYVRFWKVSTEPKQGEGEQHHAVVDNESGDQQDDAIVQLVAHQAGLMPDYKESTFVDVVCGATAETRGNTFMVTECGSLICMGPNRLMEKWVLLEVESAHSVSLHDGKLVCGCSDGVSRVFKAASFEFVATLPFPRRLDKALCDTRAEPADAFADSDDESPESEGEYAHCLCARWSNAGNFVVAIYSDRSMFVWDFSDPGSVTQFASFMAHPAGVSGVVTIPADAAPVALREPYASSNAGATFQHAGLFVTCADDRVLRFWKLGSTKKKKGAMQRPPASSSAAALWQNAFSQELVREISLDDLPREKGVAQGPGARCVSVNPKGNLVAAGDKGGGVTVFDLATSKAAFREATLHSAEVMSIVFSPLMTFGTDTKPVQLMATASRDRLVHVFDVSVQPFAKLQTLKNHSGIVTALRFSMDGRKLLSTGGDKTIVLSDVVQDAGAKSVRLVRQKSINVPYGTISALDVDATNKYFCTTGQDKKISIWSLANGKPIRSYKPEGDSGELNLVHLDPAGMFYATGSHDKAVRLFDFYSGECIAKSAGHSEAISGLSFSTDSKRLVSCSRDGCMFVWRLAPELTAAIRERLREIKRDVAADADAAAKSSENDNDNTRNVPAEQQNKQQRLFESNNLPAWARTKPEQAAPAVEDDVQEVSLDASIATPLAPAESSSSSASPMLNGSGFRADEGSDGRDEEDEVAQIPLPNALKNPDQAPAGAHQDPLTTPRSPPAAAFGGEVKSLAQERAAMKRKEDIRDTADAVQRMRAQLKDVGILEATMERKEDTSENDKAGKFEDGERSTRDGSPPTSTPSTSLAQRQQHVAKGIHLGRHLQGLSGGGTPLSTPQLDSPAPGSNAATAVQLVAKETGSQEKASPVAPLPSSLNSAHLAGAGGQEGFVPSTPLRSAEEARRACDLALMQVHAALSNTAQVLREVEKLDDNLSESLVKTPRSDTFTTGVLETSKAHVEELMTEFRTQLSG</sequence>
<feature type="compositionally biased region" description="Basic and acidic residues" evidence="2">
    <location>
        <begin position="1610"/>
        <end position="1634"/>
    </location>
</feature>
<dbReference type="EMBL" id="CAXAMM010044182">
    <property type="protein sequence ID" value="CAK9113574.1"/>
    <property type="molecule type" value="Genomic_DNA"/>
</dbReference>
<feature type="compositionally biased region" description="Low complexity" evidence="2">
    <location>
        <begin position="1637"/>
        <end position="1646"/>
    </location>
</feature>
<feature type="transmembrane region" description="Helical" evidence="3">
    <location>
        <begin position="518"/>
        <end position="544"/>
    </location>
</feature>
<dbReference type="PROSITE" id="PS50294">
    <property type="entry name" value="WD_REPEATS_REGION"/>
    <property type="match status" value="1"/>
</dbReference>
<feature type="non-terminal residue" evidence="4">
    <location>
        <position position="1811"/>
    </location>
</feature>
<feature type="transmembrane region" description="Helical" evidence="3">
    <location>
        <begin position="454"/>
        <end position="475"/>
    </location>
</feature>
<evidence type="ECO:0000256" key="2">
    <source>
        <dbReference type="SAM" id="MobiDB-lite"/>
    </source>
</evidence>
<evidence type="ECO:0000313" key="4">
    <source>
        <dbReference type="EMBL" id="CAK9113574.1"/>
    </source>
</evidence>
<name>A0ABP0SMG0_9DINO</name>
<evidence type="ECO:0000256" key="3">
    <source>
        <dbReference type="SAM" id="Phobius"/>
    </source>
</evidence>
<feature type="transmembrane region" description="Helical" evidence="3">
    <location>
        <begin position="22"/>
        <end position="40"/>
    </location>
</feature>
<gene>
    <name evidence="4" type="ORF">SCF082_LOCUS52642</name>
</gene>
<keyword evidence="5" id="KW-1185">Reference proteome</keyword>
<feature type="compositionally biased region" description="Basic and acidic residues" evidence="2">
    <location>
        <begin position="1579"/>
        <end position="1591"/>
    </location>
</feature>
<accession>A0ABP0SMG0</accession>
<feature type="transmembrane region" description="Helical" evidence="3">
    <location>
        <begin position="262"/>
        <end position="287"/>
    </location>
</feature>
<keyword evidence="1" id="KW-0853">WD repeat</keyword>
<dbReference type="Proteomes" id="UP001642464">
    <property type="component" value="Unassembled WGS sequence"/>
</dbReference>
<dbReference type="InterPro" id="IPR052779">
    <property type="entry name" value="WDR62"/>
</dbReference>
<feature type="repeat" description="WD" evidence="1">
    <location>
        <begin position="1334"/>
        <end position="1375"/>
    </location>
</feature>
<dbReference type="InterPro" id="IPR011047">
    <property type="entry name" value="Quinoprotein_ADH-like_sf"/>
</dbReference>
<dbReference type="SMART" id="SM00320">
    <property type="entry name" value="WD40"/>
    <property type="match status" value="12"/>
</dbReference>
<keyword evidence="3" id="KW-1133">Transmembrane helix</keyword>
<dbReference type="PANTHER" id="PTHR45589:SF1">
    <property type="entry name" value="WD REPEAT DOMAIN 62, ISOFORM G"/>
    <property type="match status" value="1"/>
</dbReference>
<proteinExistence type="predicted"/>
<feature type="transmembrane region" description="Helical" evidence="3">
    <location>
        <begin position="165"/>
        <end position="185"/>
    </location>
</feature>
<feature type="transmembrane region" description="Helical" evidence="3">
    <location>
        <begin position="105"/>
        <end position="127"/>
    </location>
</feature>
<dbReference type="SUPFAM" id="SSF50998">
    <property type="entry name" value="Quinoprotein alcohol dehydrogenase-like"/>
    <property type="match status" value="1"/>
</dbReference>
<feature type="repeat" description="WD" evidence="1">
    <location>
        <begin position="1290"/>
        <end position="1331"/>
    </location>
</feature>
<feature type="region of interest" description="Disordered" evidence="2">
    <location>
        <begin position="1497"/>
        <end position="1732"/>
    </location>
</feature>
<dbReference type="InterPro" id="IPR015943">
    <property type="entry name" value="WD40/YVTN_repeat-like_dom_sf"/>
</dbReference>
<dbReference type="SUPFAM" id="SSF50978">
    <property type="entry name" value="WD40 repeat-like"/>
    <property type="match status" value="1"/>
</dbReference>
<feature type="transmembrane region" description="Helical" evidence="3">
    <location>
        <begin position="293"/>
        <end position="316"/>
    </location>
</feature>
<dbReference type="InterPro" id="IPR036322">
    <property type="entry name" value="WD40_repeat_dom_sf"/>
</dbReference>
<feature type="repeat" description="WD" evidence="1">
    <location>
        <begin position="1240"/>
        <end position="1273"/>
    </location>
</feature>
<keyword evidence="3" id="KW-0812">Transmembrane</keyword>
<feature type="transmembrane region" description="Helical" evidence="3">
    <location>
        <begin position="70"/>
        <end position="93"/>
    </location>
</feature>
<dbReference type="PROSITE" id="PS50082">
    <property type="entry name" value="WD_REPEATS_2"/>
    <property type="match status" value="4"/>
</dbReference>
<evidence type="ECO:0000256" key="1">
    <source>
        <dbReference type="PROSITE-ProRule" id="PRU00221"/>
    </source>
</evidence>
<feature type="transmembrane region" description="Helical" evidence="3">
    <location>
        <begin position="197"/>
        <end position="214"/>
    </location>
</feature>
<dbReference type="Pfam" id="PF00400">
    <property type="entry name" value="WD40"/>
    <property type="match status" value="3"/>
</dbReference>
<dbReference type="PANTHER" id="PTHR45589">
    <property type="entry name" value="WD REPEAT DOMAIN 62, ISOFORM G"/>
    <property type="match status" value="1"/>
</dbReference>
<comment type="caution">
    <text evidence="4">The sequence shown here is derived from an EMBL/GenBank/DDBJ whole genome shotgun (WGS) entry which is preliminary data.</text>
</comment>
<feature type="compositionally biased region" description="Polar residues" evidence="2">
    <location>
        <begin position="1446"/>
        <end position="1459"/>
    </location>
</feature>
<feature type="transmembrane region" description="Helical" evidence="3">
    <location>
        <begin position="424"/>
        <end position="442"/>
    </location>
</feature>
<feature type="compositionally biased region" description="Low complexity" evidence="2">
    <location>
        <begin position="1497"/>
        <end position="1510"/>
    </location>
</feature>
<evidence type="ECO:0000313" key="5">
    <source>
        <dbReference type="Proteomes" id="UP001642464"/>
    </source>
</evidence>
<dbReference type="Gene3D" id="2.130.10.10">
    <property type="entry name" value="YVTN repeat-like/Quinoprotein amine dehydrogenase"/>
    <property type="match status" value="4"/>
</dbReference>
<reference evidence="4 5" key="1">
    <citation type="submission" date="2024-02" db="EMBL/GenBank/DDBJ databases">
        <authorList>
            <person name="Chen Y."/>
            <person name="Shah S."/>
            <person name="Dougan E. K."/>
            <person name="Thang M."/>
            <person name="Chan C."/>
        </authorList>
    </citation>
    <scope>NUCLEOTIDE SEQUENCE [LARGE SCALE GENOMIC DNA]</scope>
</reference>